<accession>A0A2H3CCL2</accession>
<reference evidence="3" key="1">
    <citation type="journal article" date="2017" name="Nat. Ecol. Evol.">
        <title>Genome expansion and lineage-specific genetic innovations in the forest pathogenic fungi Armillaria.</title>
        <authorList>
            <person name="Sipos G."/>
            <person name="Prasanna A.N."/>
            <person name="Walter M.C."/>
            <person name="O'Connor E."/>
            <person name="Balint B."/>
            <person name="Krizsan K."/>
            <person name="Kiss B."/>
            <person name="Hess J."/>
            <person name="Varga T."/>
            <person name="Slot J."/>
            <person name="Riley R."/>
            <person name="Boka B."/>
            <person name="Rigling D."/>
            <person name="Barry K."/>
            <person name="Lee J."/>
            <person name="Mihaltcheva S."/>
            <person name="LaButti K."/>
            <person name="Lipzen A."/>
            <person name="Waldron R."/>
            <person name="Moloney N.M."/>
            <person name="Sperisen C."/>
            <person name="Kredics L."/>
            <person name="Vagvoelgyi C."/>
            <person name="Patrignani A."/>
            <person name="Fitzpatrick D."/>
            <person name="Nagy I."/>
            <person name="Doyle S."/>
            <person name="Anderson J.B."/>
            <person name="Grigoriev I.V."/>
            <person name="Gueldener U."/>
            <person name="Muensterkoetter M."/>
            <person name="Nagy L.G."/>
        </authorList>
    </citation>
    <scope>NUCLEOTIDE SEQUENCE [LARGE SCALE GENOMIC DNA]</scope>
    <source>
        <strain evidence="3">Ar21-2</strain>
    </source>
</reference>
<dbReference type="AlphaFoldDB" id="A0A2H3CCL2"/>
<dbReference type="EMBL" id="KZ293836">
    <property type="protein sequence ID" value="PBK79064.1"/>
    <property type="molecule type" value="Genomic_DNA"/>
</dbReference>
<dbReference type="EMBL" id="KZ293837">
    <property type="protein sequence ID" value="PBK79062.1"/>
    <property type="molecule type" value="Genomic_DNA"/>
</dbReference>
<reference evidence="2" key="2">
    <citation type="journal article" date="2017" name="Nat. Ecol. Evol.">
        <title>Lineage-specific genetic innovations streamline the genomes of Armillaria species to pathogenesis.</title>
        <authorList>
            <consortium name="DOE Joint Genome Institute"/>
            <person name="Sipos G."/>
            <person name="Prasanna A.N."/>
            <person name="Walter M.C."/>
            <person name="O'Connor E."/>
            <person name="Balint B."/>
            <person name="Krizsan K."/>
            <person name="Kiss B."/>
            <person name="Hess J."/>
            <person name="Varga T."/>
            <person name="Slot J."/>
            <person name="Riley R."/>
            <person name="Boka B."/>
            <person name="Rigling D."/>
            <person name="Barry K."/>
            <person name="Lee J."/>
            <person name="Mihaltcheva S."/>
            <person name="LaButti K."/>
            <person name="Lipzen A."/>
            <person name="Waldron R."/>
            <person name="Moloney N.M."/>
            <person name="Sperisen C."/>
            <person name="Kredics L."/>
            <person name="Vagvolgyi C."/>
            <person name="Patrignani A."/>
            <person name="Fitzpatrick D."/>
            <person name="Nagy I."/>
            <person name="Doyle S."/>
            <person name="Anderson J."/>
            <person name="Grigoriev I.V."/>
            <person name="Guldener U."/>
            <person name="Munsterkotter M."/>
            <person name="Nagy L.G."/>
        </authorList>
    </citation>
    <scope>NUCLEOTIDE SEQUENCE [LARGE SCALE GENOMIC DNA]</scope>
    <source>
        <strain evidence="2">Ar21-2</strain>
    </source>
</reference>
<dbReference type="InParanoid" id="A0A2H3CCL2"/>
<dbReference type="OrthoDB" id="3042917at2759"/>
<sequence length="157" mass="18028">MQVQLSRCQLRWMDYMFRFNFDITYVKGENNKVADCLSRYYENDNTDDMHHAHEYVCADVCVNPEELWDIEARELAEARSEGCTDSIEGMDDDHEGDDVTISDMLATGPDGLNEDIEDDEFLTAVKEGYSGDRLFKVILAAPQDHTLFAVHDGMIWT</sequence>
<organism evidence="2 3">
    <name type="scientific">Armillaria gallica</name>
    <name type="common">Bulbous honey fungus</name>
    <name type="synonym">Armillaria bulbosa</name>
    <dbReference type="NCBI Taxonomy" id="47427"/>
    <lineage>
        <taxon>Eukaryota</taxon>
        <taxon>Fungi</taxon>
        <taxon>Dikarya</taxon>
        <taxon>Basidiomycota</taxon>
        <taxon>Agaricomycotina</taxon>
        <taxon>Agaricomycetes</taxon>
        <taxon>Agaricomycetidae</taxon>
        <taxon>Agaricales</taxon>
        <taxon>Marasmiineae</taxon>
        <taxon>Physalacriaceae</taxon>
        <taxon>Armillaria</taxon>
    </lineage>
</organism>
<protein>
    <recommendedName>
        <fullName evidence="4">Reverse transcriptase RNase H-like domain-containing protein</fullName>
    </recommendedName>
</protein>
<evidence type="ECO:0008006" key="4">
    <source>
        <dbReference type="Google" id="ProtNLM"/>
    </source>
</evidence>
<evidence type="ECO:0000313" key="2">
    <source>
        <dbReference type="EMBL" id="PBK79064.1"/>
    </source>
</evidence>
<keyword evidence="3" id="KW-1185">Reference proteome</keyword>
<proteinExistence type="predicted"/>
<dbReference type="Proteomes" id="UP000217790">
    <property type="component" value="Unassembled WGS sequence"/>
</dbReference>
<evidence type="ECO:0000313" key="1">
    <source>
        <dbReference type="EMBL" id="PBK79062.1"/>
    </source>
</evidence>
<name>A0A2H3CCL2_ARMGA</name>
<feature type="non-terminal residue" evidence="2">
    <location>
        <position position="157"/>
    </location>
</feature>
<evidence type="ECO:0000313" key="3">
    <source>
        <dbReference type="Proteomes" id="UP000217790"/>
    </source>
</evidence>
<gene>
    <name evidence="2" type="ORF">ARMGADRAFT_951366</name>
    <name evidence="1" type="ORF">ARMGADRAFT_951376</name>
</gene>
<dbReference type="STRING" id="47427.A0A2H3CCL2"/>